<keyword evidence="3" id="KW-0479">Metal-binding</keyword>
<keyword evidence="8" id="KW-1185">Reference proteome</keyword>
<dbReference type="GO" id="GO:0016020">
    <property type="term" value="C:membrane"/>
    <property type="evidence" value="ECO:0007669"/>
    <property type="project" value="GOC"/>
</dbReference>
<evidence type="ECO:0000313" key="8">
    <source>
        <dbReference type="Proteomes" id="UP000000238"/>
    </source>
</evidence>
<dbReference type="CDD" id="cd07398">
    <property type="entry name" value="MPP_YbbF-LpxH"/>
    <property type="match status" value="1"/>
</dbReference>
<proteinExistence type="predicted"/>
<dbReference type="OrthoDB" id="9802481at2"/>
<dbReference type="Pfam" id="PF00149">
    <property type="entry name" value="Metallophos"/>
    <property type="match status" value="1"/>
</dbReference>
<dbReference type="GO" id="GO:0008758">
    <property type="term" value="F:UDP-2,3-diacylglucosamine hydrolase activity"/>
    <property type="evidence" value="ECO:0007669"/>
    <property type="project" value="TreeGrafter"/>
</dbReference>
<dbReference type="InterPro" id="IPR004843">
    <property type="entry name" value="Calcineurin-like_PHP"/>
</dbReference>
<dbReference type="SUPFAM" id="SSF56300">
    <property type="entry name" value="Metallo-dependent phosphatases"/>
    <property type="match status" value="1"/>
</dbReference>
<dbReference type="eggNOG" id="COG2908">
    <property type="taxonomic scope" value="Bacteria"/>
</dbReference>
<feature type="domain" description="Calcineurin-like phosphoesterase" evidence="6">
    <location>
        <begin position="6"/>
        <end position="205"/>
    </location>
</feature>
<dbReference type="STRING" id="349521.HCH_02241"/>
<dbReference type="AlphaFoldDB" id="Q2SJV7"/>
<keyword evidence="1" id="KW-1003">Cell membrane</keyword>
<evidence type="ECO:0000313" key="7">
    <source>
        <dbReference type="EMBL" id="ABC29067.1"/>
    </source>
</evidence>
<dbReference type="RefSeq" id="WP_011396136.1">
    <property type="nucleotide sequence ID" value="NC_007645.1"/>
</dbReference>
<dbReference type="Proteomes" id="UP000000238">
    <property type="component" value="Chromosome"/>
</dbReference>
<dbReference type="PANTHER" id="PTHR34990">
    <property type="entry name" value="UDP-2,3-DIACYLGLUCOSAMINE HYDROLASE-RELATED"/>
    <property type="match status" value="1"/>
</dbReference>
<dbReference type="InterPro" id="IPR043461">
    <property type="entry name" value="LpxH-like"/>
</dbReference>
<reference evidence="7 8" key="1">
    <citation type="journal article" date="2005" name="Nucleic Acids Res.">
        <title>Genomic blueprint of Hahella chejuensis, a marine microbe producing an algicidal agent.</title>
        <authorList>
            <person name="Jeong H."/>
            <person name="Yim J.H."/>
            <person name="Lee C."/>
            <person name="Choi S.-H."/>
            <person name="Park Y.K."/>
            <person name="Yoon S.H."/>
            <person name="Hur C.-G."/>
            <person name="Kang H.-Y."/>
            <person name="Kim D."/>
            <person name="Lee H.H."/>
            <person name="Park K.H."/>
            <person name="Park S.-H."/>
            <person name="Park H.-S."/>
            <person name="Lee H.K."/>
            <person name="Oh T.K."/>
            <person name="Kim J.F."/>
        </authorList>
    </citation>
    <scope>NUCLEOTIDE SEQUENCE [LARGE SCALE GENOMIC DNA]</scope>
    <source>
        <strain evidence="7 8">KCTC 2396</strain>
    </source>
</reference>
<keyword evidence="4" id="KW-0472">Membrane</keyword>
<keyword evidence="5" id="KW-0464">Manganese</keyword>
<dbReference type="PANTHER" id="PTHR34990:SF2">
    <property type="entry name" value="BLL8164 PROTEIN"/>
    <property type="match status" value="1"/>
</dbReference>
<dbReference type="HOGENOM" id="CLU_061126_1_0_6"/>
<dbReference type="EMBL" id="CP000155">
    <property type="protein sequence ID" value="ABC29067.1"/>
    <property type="molecule type" value="Genomic_DNA"/>
</dbReference>
<dbReference type="Gene3D" id="3.60.21.10">
    <property type="match status" value="1"/>
</dbReference>
<dbReference type="GO" id="GO:0046872">
    <property type="term" value="F:metal ion binding"/>
    <property type="evidence" value="ECO:0007669"/>
    <property type="project" value="UniProtKB-KW"/>
</dbReference>
<dbReference type="KEGG" id="hch:HCH_02241"/>
<evidence type="ECO:0000256" key="4">
    <source>
        <dbReference type="ARBA" id="ARBA00023136"/>
    </source>
</evidence>
<accession>Q2SJV7</accession>
<dbReference type="InterPro" id="IPR029052">
    <property type="entry name" value="Metallo-depent_PP-like"/>
</dbReference>
<protein>
    <submittedName>
        <fullName evidence="7">Uncharacterized protein conserved in bacteria</fullName>
    </submittedName>
</protein>
<dbReference type="GO" id="GO:0009245">
    <property type="term" value="P:lipid A biosynthetic process"/>
    <property type="evidence" value="ECO:0007669"/>
    <property type="project" value="TreeGrafter"/>
</dbReference>
<evidence type="ECO:0000256" key="5">
    <source>
        <dbReference type="ARBA" id="ARBA00023211"/>
    </source>
</evidence>
<organism evidence="7 8">
    <name type="scientific">Hahella chejuensis (strain KCTC 2396)</name>
    <dbReference type="NCBI Taxonomy" id="349521"/>
    <lineage>
        <taxon>Bacteria</taxon>
        <taxon>Pseudomonadati</taxon>
        <taxon>Pseudomonadota</taxon>
        <taxon>Gammaproteobacteria</taxon>
        <taxon>Oceanospirillales</taxon>
        <taxon>Hahellaceae</taxon>
        <taxon>Hahella</taxon>
    </lineage>
</organism>
<name>Q2SJV7_HAHCH</name>
<evidence type="ECO:0000259" key="6">
    <source>
        <dbReference type="Pfam" id="PF00149"/>
    </source>
</evidence>
<evidence type="ECO:0000256" key="3">
    <source>
        <dbReference type="ARBA" id="ARBA00022723"/>
    </source>
</evidence>
<keyword evidence="2" id="KW-0997">Cell inner membrane</keyword>
<sequence length="285" mass="32566">MQDSLRAVFISDAHLGSAACQAEHLLDFLNKIKTDRLYLVGDIIDLLEMRRKAHFPETHRAILSLIMRKAREGMEVIYIPGNHDDFFRQMAGQTFSGVKIRLNSVHRTADGRRFHVSHGDEFDQIVQLSPLALLVGDKAHGMMLKLNSWLNRARRLFGFPYWSLAGYLKTHLGRAREFIHRYENAALKAARSLEVDGYICGHIHYAAFRRKDGRLYCNDGDWVEHCSALVETHQGQLRLLHWSEQPRWLAVEPDAEPTWIDDPIPGLFPAPVCCAMTEKQAPEAA</sequence>
<evidence type="ECO:0000256" key="1">
    <source>
        <dbReference type="ARBA" id="ARBA00022475"/>
    </source>
</evidence>
<evidence type="ECO:0000256" key="2">
    <source>
        <dbReference type="ARBA" id="ARBA00022519"/>
    </source>
</evidence>
<gene>
    <name evidence="7" type="ordered locus">HCH_02241</name>
</gene>